<gene>
    <name evidence="3" type="ORF">GCM10011380_00220</name>
</gene>
<name>A0A916SUS4_9SPHN</name>
<dbReference type="Gene3D" id="3.40.50.620">
    <property type="entry name" value="HUPs"/>
    <property type="match status" value="1"/>
</dbReference>
<comment type="caution">
    <text evidence="3">The sequence shown here is derived from an EMBL/GenBank/DDBJ whole genome shotgun (WGS) entry which is preliminary data.</text>
</comment>
<dbReference type="GO" id="GO:0009007">
    <property type="term" value="F:site-specific DNA-methyltransferase (adenine-specific) activity"/>
    <property type="evidence" value="ECO:0007669"/>
    <property type="project" value="InterPro"/>
</dbReference>
<feature type="domain" description="Phosphoadenosine phosphosulphate reductase" evidence="2">
    <location>
        <begin position="61"/>
        <end position="211"/>
    </location>
</feature>
<dbReference type="Pfam" id="PF05869">
    <property type="entry name" value="Dam"/>
    <property type="match status" value="1"/>
</dbReference>
<dbReference type="SUPFAM" id="SSF52402">
    <property type="entry name" value="Adenine nucleotide alpha hydrolases-like"/>
    <property type="match status" value="1"/>
</dbReference>
<reference evidence="3" key="2">
    <citation type="submission" date="2020-09" db="EMBL/GenBank/DDBJ databases">
        <authorList>
            <person name="Sun Q."/>
            <person name="Zhou Y."/>
        </authorList>
    </citation>
    <scope>NUCLEOTIDE SEQUENCE</scope>
    <source>
        <strain evidence="3">CGMCC 1.15330</strain>
    </source>
</reference>
<evidence type="ECO:0000313" key="3">
    <source>
        <dbReference type="EMBL" id="GGB14773.1"/>
    </source>
</evidence>
<dbReference type="AlphaFoldDB" id="A0A916SUS4"/>
<dbReference type="EMBL" id="BMIH01000001">
    <property type="protein sequence ID" value="GGB14773.1"/>
    <property type="molecule type" value="Genomic_DNA"/>
</dbReference>
<dbReference type="InterPro" id="IPR008593">
    <property type="entry name" value="Dam_MeTrfase"/>
</dbReference>
<accession>A0A916SUS4</accession>
<dbReference type="Proteomes" id="UP000623067">
    <property type="component" value="Unassembled WGS sequence"/>
</dbReference>
<reference evidence="3" key="1">
    <citation type="journal article" date="2014" name="Int. J. Syst. Evol. Microbiol.">
        <title>Complete genome sequence of Corynebacterium casei LMG S-19264T (=DSM 44701T), isolated from a smear-ripened cheese.</title>
        <authorList>
            <consortium name="US DOE Joint Genome Institute (JGI-PGF)"/>
            <person name="Walter F."/>
            <person name="Albersmeier A."/>
            <person name="Kalinowski J."/>
            <person name="Ruckert C."/>
        </authorList>
    </citation>
    <scope>NUCLEOTIDE SEQUENCE</scope>
    <source>
        <strain evidence="3">CGMCC 1.15330</strain>
    </source>
</reference>
<dbReference type="GO" id="GO:0009307">
    <property type="term" value="P:DNA restriction-modification system"/>
    <property type="evidence" value="ECO:0007669"/>
    <property type="project" value="InterPro"/>
</dbReference>
<evidence type="ECO:0000259" key="2">
    <source>
        <dbReference type="Pfam" id="PF01507"/>
    </source>
</evidence>
<protein>
    <recommendedName>
        <fullName evidence="2">Phosphoadenosine phosphosulphate reductase domain-containing protein</fullName>
    </recommendedName>
</protein>
<organism evidence="3 4">
    <name type="scientific">Sphingomonas metalli</name>
    <dbReference type="NCBI Taxonomy" id="1779358"/>
    <lineage>
        <taxon>Bacteria</taxon>
        <taxon>Pseudomonadati</taxon>
        <taxon>Pseudomonadota</taxon>
        <taxon>Alphaproteobacteria</taxon>
        <taxon>Sphingomonadales</taxon>
        <taxon>Sphingomonadaceae</taxon>
        <taxon>Sphingomonas</taxon>
    </lineage>
</organism>
<evidence type="ECO:0000313" key="4">
    <source>
        <dbReference type="Proteomes" id="UP000623067"/>
    </source>
</evidence>
<feature type="region of interest" description="Disordered" evidence="1">
    <location>
        <begin position="180"/>
        <end position="199"/>
    </location>
</feature>
<dbReference type="Pfam" id="PF01507">
    <property type="entry name" value="PAPS_reduct"/>
    <property type="match status" value="1"/>
</dbReference>
<keyword evidence="4" id="KW-1185">Reference proteome</keyword>
<dbReference type="GO" id="GO:0003677">
    <property type="term" value="F:DNA binding"/>
    <property type="evidence" value="ECO:0007669"/>
    <property type="project" value="InterPro"/>
</dbReference>
<proteinExistence type="predicted"/>
<evidence type="ECO:0000256" key="1">
    <source>
        <dbReference type="SAM" id="MobiDB-lite"/>
    </source>
</evidence>
<dbReference type="InterPro" id="IPR002500">
    <property type="entry name" value="PAPS_reduct_dom"/>
</dbReference>
<dbReference type="InterPro" id="IPR014729">
    <property type="entry name" value="Rossmann-like_a/b/a_fold"/>
</dbReference>
<dbReference type="RefSeq" id="WP_188656596.1">
    <property type="nucleotide sequence ID" value="NZ_BMIH01000001.1"/>
</dbReference>
<sequence length="407" mass="43984">MTEASALTALADRVEGASDLGLFDATTDPESCKISPSLSRAKELSAERIDRIIREEQPTHIIATVSGGRDSAAEVELARDMGVKIDLILHCRTGTGIQETTDHVVDYYGSLGPDFVMADAGTAYEEYVMRKGFFGIGRTAHNYSYRVLKATPMRKAISHAVRQGRRGVRVLLLNGARASESDNRQANLPETRRDPASPGNMWVNLIHDWTAGTSPARSPAPEPLSGGLPMCGNMGWSGAMGSWETPGASDEWYTPAYVFEALGETFDVDVAAPVGGAPHVPASKWITSMFGGGLESEWGTENFVWMNPPFGGRNAIVPWLAKFFKHGNGIALTPDRTSASWFWDAWSRADRALFTRKIRFLRPDGTEGVSPSTGTCLWAAGDRATVALERAAIAGLGILAQPLRRAA</sequence>